<proteinExistence type="inferred from homology"/>
<evidence type="ECO:0000256" key="3">
    <source>
        <dbReference type="ARBA" id="ARBA00022448"/>
    </source>
</evidence>
<dbReference type="InterPro" id="IPR023395">
    <property type="entry name" value="MCP_dom_sf"/>
</dbReference>
<accession>A0A8J5KIC1</accession>
<dbReference type="EMBL" id="JACMSC010000014">
    <property type="protein sequence ID" value="KAG6490890.1"/>
    <property type="molecule type" value="Genomic_DNA"/>
</dbReference>
<dbReference type="GO" id="GO:0016020">
    <property type="term" value="C:membrane"/>
    <property type="evidence" value="ECO:0007669"/>
    <property type="project" value="UniProtKB-SubCell"/>
</dbReference>
<protein>
    <recommendedName>
        <fullName evidence="13">Mitochondrial carrier protein</fullName>
    </recommendedName>
</protein>
<keyword evidence="5" id="KW-0677">Repeat</keyword>
<feature type="repeat" description="Solcar" evidence="8">
    <location>
        <begin position="178"/>
        <end position="264"/>
    </location>
</feature>
<keyword evidence="7 8" id="KW-0472">Membrane</keyword>
<evidence type="ECO:0000313" key="12">
    <source>
        <dbReference type="Proteomes" id="UP000734854"/>
    </source>
</evidence>
<evidence type="ECO:0000256" key="7">
    <source>
        <dbReference type="ARBA" id="ARBA00023136"/>
    </source>
</evidence>
<evidence type="ECO:0000256" key="8">
    <source>
        <dbReference type="PROSITE-ProRule" id="PRU00282"/>
    </source>
</evidence>
<dbReference type="Pfam" id="PF00153">
    <property type="entry name" value="Mito_carr"/>
    <property type="match status" value="2"/>
</dbReference>
<evidence type="ECO:0000256" key="9">
    <source>
        <dbReference type="RuleBase" id="RU000488"/>
    </source>
</evidence>
<evidence type="ECO:0000256" key="1">
    <source>
        <dbReference type="ARBA" id="ARBA00004141"/>
    </source>
</evidence>
<name>A0A8J5KIC1_ZINOF</name>
<keyword evidence="4 8" id="KW-0812">Transmembrane</keyword>
<evidence type="ECO:0000256" key="5">
    <source>
        <dbReference type="ARBA" id="ARBA00022737"/>
    </source>
</evidence>
<gene>
    <name evidence="11" type="ORF">ZIOFF_052220</name>
</gene>
<organism evidence="11 12">
    <name type="scientific">Zingiber officinale</name>
    <name type="common">Ginger</name>
    <name type="synonym">Amomum zingiber</name>
    <dbReference type="NCBI Taxonomy" id="94328"/>
    <lineage>
        <taxon>Eukaryota</taxon>
        <taxon>Viridiplantae</taxon>
        <taxon>Streptophyta</taxon>
        <taxon>Embryophyta</taxon>
        <taxon>Tracheophyta</taxon>
        <taxon>Spermatophyta</taxon>
        <taxon>Magnoliopsida</taxon>
        <taxon>Liliopsida</taxon>
        <taxon>Zingiberales</taxon>
        <taxon>Zingiberaceae</taxon>
        <taxon>Zingiber</taxon>
    </lineage>
</organism>
<dbReference type="PANTHER" id="PTHR45667">
    <property type="entry name" value="S-ADENOSYLMETHIONINE MITOCHONDRIAL CARRIER PROTEIN"/>
    <property type="match status" value="1"/>
</dbReference>
<reference evidence="11 12" key="1">
    <citation type="submission" date="2020-08" db="EMBL/GenBank/DDBJ databases">
        <title>Plant Genome Project.</title>
        <authorList>
            <person name="Zhang R.-G."/>
        </authorList>
    </citation>
    <scope>NUCLEOTIDE SEQUENCE [LARGE SCALE GENOMIC DNA]</scope>
    <source>
        <tissue evidence="11">Rhizome</tissue>
    </source>
</reference>
<dbReference type="PROSITE" id="PS50920">
    <property type="entry name" value="SOLCAR"/>
    <property type="match status" value="1"/>
</dbReference>
<evidence type="ECO:0000256" key="4">
    <source>
        <dbReference type="ARBA" id="ARBA00022692"/>
    </source>
</evidence>
<dbReference type="Proteomes" id="UP000734854">
    <property type="component" value="Unassembled WGS sequence"/>
</dbReference>
<feature type="transmembrane region" description="Helical" evidence="10">
    <location>
        <begin position="524"/>
        <end position="544"/>
    </location>
</feature>
<dbReference type="InterPro" id="IPR018108">
    <property type="entry name" value="MCP_transmembrane"/>
</dbReference>
<keyword evidence="3 9" id="KW-0813">Transport</keyword>
<keyword evidence="12" id="KW-1185">Reference proteome</keyword>
<sequence>MCRRDVAGGHRAPELLHAASGVHDAHQVKRIARQDAGDATPIASRSSQPYLGRDLFGSSKPFSFTLLSTLYLDPINLRRRRRPPESCACASAGRLSRCTPPFVQPSPPVQLPAAPSSCILRQEQPFSSVFQRRKLWLETLQGLDILLNQNHNCTILDPKTNCRKSNTYQMGLDFFRDNTFLVHVVASTSSVSVATSLTHPLDSLKTLLQIAAGPSQQFSLSQVVDRVQKVSGLSGLYSGLGWSIVGNLLGLGGRFGTYEILTAYYKDGRKSSHVYIHEALLAGLTAGAVEAVVCTPFELLKHRRQVYSASYIKSSGSAVVMPKSSTLVSKLLPGYTPNVNSWNYTIGLLSTLPTNINTTHGDMLGALKQCPWLLTGSGRPPLASEVREPSKIVSLEGWNALWKGLRPAITQKCVYGGFFFSTWQFLYLAMLDWNSRDMNPPPRSIDEIDPVSPLASSLAAGFSGALAAAASHSFDTAKTRSQSIVIPKYIAMERKLLRWEAPGNWLERVAGMSPADRNIMFRGLWPRVLCCGISSFVFVGSYLLTVDYLL</sequence>
<evidence type="ECO:0008006" key="13">
    <source>
        <dbReference type="Google" id="ProtNLM"/>
    </source>
</evidence>
<evidence type="ECO:0000256" key="10">
    <source>
        <dbReference type="SAM" id="Phobius"/>
    </source>
</evidence>
<evidence type="ECO:0000256" key="6">
    <source>
        <dbReference type="ARBA" id="ARBA00022989"/>
    </source>
</evidence>
<evidence type="ECO:0000256" key="2">
    <source>
        <dbReference type="ARBA" id="ARBA00006375"/>
    </source>
</evidence>
<comment type="caution">
    <text evidence="11">The sequence shown here is derived from an EMBL/GenBank/DDBJ whole genome shotgun (WGS) entry which is preliminary data.</text>
</comment>
<dbReference type="Gene3D" id="1.50.40.10">
    <property type="entry name" value="Mitochondrial carrier domain"/>
    <property type="match status" value="2"/>
</dbReference>
<comment type="subcellular location">
    <subcellularLocation>
        <location evidence="1">Membrane</location>
        <topology evidence="1">Multi-pass membrane protein</topology>
    </subcellularLocation>
</comment>
<dbReference type="SUPFAM" id="SSF103506">
    <property type="entry name" value="Mitochondrial carrier"/>
    <property type="match status" value="1"/>
</dbReference>
<comment type="similarity">
    <text evidence="2 9">Belongs to the mitochondrial carrier (TC 2.A.29) family.</text>
</comment>
<keyword evidence="6 10" id="KW-1133">Transmembrane helix</keyword>
<dbReference type="AlphaFoldDB" id="A0A8J5KIC1"/>
<evidence type="ECO:0000313" key="11">
    <source>
        <dbReference type="EMBL" id="KAG6490890.1"/>
    </source>
</evidence>